<dbReference type="InterPro" id="IPR050469">
    <property type="entry name" value="Diguanylate_Cyclase"/>
</dbReference>
<dbReference type="InterPro" id="IPR029787">
    <property type="entry name" value="Nucleotide_cyclase"/>
</dbReference>
<feature type="transmembrane region" description="Helical" evidence="3">
    <location>
        <begin position="162"/>
        <end position="180"/>
    </location>
</feature>
<evidence type="ECO:0000256" key="2">
    <source>
        <dbReference type="ARBA" id="ARBA00034247"/>
    </source>
</evidence>
<dbReference type="InterPro" id="IPR000160">
    <property type="entry name" value="GGDEF_dom"/>
</dbReference>
<gene>
    <name evidence="5" type="ORF">ALO52_00193</name>
</gene>
<proteinExistence type="predicted"/>
<feature type="transmembrane region" description="Helical" evidence="3">
    <location>
        <begin position="87"/>
        <end position="106"/>
    </location>
</feature>
<comment type="caution">
    <text evidence="5">The sequence shown here is derived from an EMBL/GenBank/DDBJ whole genome shotgun (WGS) entry which is preliminary data.</text>
</comment>
<dbReference type="PANTHER" id="PTHR45138:SF9">
    <property type="entry name" value="DIGUANYLATE CYCLASE DGCM-RELATED"/>
    <property type="match status" value="1"/>
</dbReference>
<accession>A0A0P9XJI8</accession>
<keyword evidence="3" id="KW-0812">Transmembrane</keyword>
<keyword evidence="3" id="KW-0472">Membrane</keyword>
<dbReference type="Proteomes" id="UP000050562">
    <property type="component" value="Unassembled WGS sequence"/>
</dbReference>
<dbReference type="NCBIfam" id="TIGR00254">
    <property type="entry name" value="GGDEF"/>
    <property type="match status" value="1"/>
</dbReference>
<feature type="transmembrane region" description="Helical" evidence="3">
    <location>
        <begin position="139"/>
        <end position="156"/>
    </location>
</feature>
<dbReference type="PROSITE" id="PS50887">
    <property type="entry name" value="GGDEF"/>
    <property type="match status" value="1"/>
</dbReference>
<organism evidence="5 6">
    <name type="scientific">Pseudomonas syringae pv. primulae</name>
    <dbReference type="NCBI Taxonomy" id="251707"/>
    <lineage>
        <taxon>Bacteria</taxon>
        <taxon>Pseudomonadati</taxon>
        <taxon>Pseudomonadota</taxon>
        <taxon>Gammaproteobacteria</taxon>
        <taxon>Pseudomonadales</taxon>
        <taxon>Pseudomonadaceae</taxon>
        <taxon>Pseudomonas</taxon>
    </lineage>
</organism>
<evidence type="ECO:0000256" key="1">
    <source>
        <dbReference type="ARBA" id="ARBA00012528"/>
    </source>
</evidence>
<dbReference type="Gene3D" id="3.30.70.270">
    <property type="match status" value="1"/>
</dbReference>
<dbReference type="SUPFAM" id="SSF55073">
    <property type="entry name" value="Nucleotide cyclase"/>
    <property type="match status" value="1"/>
</dbReference>
<dbReference type="EMBL" id="LJRC01000238">
    <property type="protein sequence ID" value="KPY32254.1"/>
    <property type="molecule type" value="Genomic_DNA"/>
</dbReference>
<evidence type="ECO:0000259" key="4">
    <source>
        <dbReference type="PROSITE" id="PS50887"/>
    </source>
</evidence>
<dbReference type="AlphaFoldDB" id="A0A0P9XJI8"/>
<dbReference type="GO" id="GO:0052621">
    <property type="term" value="F:diguanylate cyclase activity"/>
    <property type="evidence" value="ECO:0007669"/>
    <property type="project" value="UniProtKB-EC"/>
</dbReference>
<dbReference type="PANTHER" id="PTHR45138">
    <property type="entry name" value="REGULATORY COMPONENTS OF SENSORY TRANSDUCTION SYSTEM"/>
    <property type="match status" value="1"/>
</dbReference>
<feature type="transmembrane region" description="Helical" evidence="3">
    <location>
        <begin position="33"/>
        <end position="55"/>
    </location>
</feature>
<dbReference type="InterPro" id="IPR043128">
    <property type="entry name" value="Rev_trsase/Diguanyl_cyclase"/>
</dbReference>
<evidence type="ECO:0000313" key="6">
    <source>
        <dbReference type="Proteomes" id="UP000050562"/>
    </source>
</evidence>
<dbReference type="PATRIC" id="fig|251707.3.peg.255"/>
<reference evidence="5 6" key="1">
    <citation type="submission" date="2015-09" db="EMBL/GenBank/DDBJ databases">
        <title>Genome announcement of multiple Pseudomonas syringae strains.</title>
        <authorList>
            <person name="Thakur S."/>
            <person name="Wang P.W."/>
            <person name="Gong Y."/>
            <person name="Weir B.S."/>
            <person name="Guttman D.S."/>
        </authorList>
    </citation>
    <scope>NUCLEOTIDE SEQUENCE [LARGE SCALE GENOMIC DNA]</scope>
    <source>
        <strain evidence="5 6">ICMP3956</strain>
    </source>
</reference>
<feature type="transmembrane region" description="Helical" evidence="3">
    <location>
        <begin position="112"/>
        <end position="132"/>
    </location>
</feature>
<evidence type="ECO:0000313" key="5">
    <source>
        <dbReference type="EMBL" id="KPY32254.1"/>
    </source>
</evidence>
<evidence type="ECO:0000256" key="3">
    <source>
        <dbReference type="SAM" id="Phobius"/>
    </source>
</evidence>
<comment type="catalytic activity">
    <reaction evidence="2">
        <text>2 GTP = 3',3'-c-di-GMP + 2 diphosphate</text>
        <dbReference type="Rhea" id="RHEA:24898"/>
        <dbReference type="ChEBI" id="CHEBI:33019"/>
        <dbReference type="ChEBI" id="CHEBI:37565"/>
        <dbReference type="ChEBI" id="CHEBI:58805"/>
        <dbReference type="EC" id="2.7.7.65"/>
    </reaction>
</comment>
<dbReference type="EC" id="2.7.7.65" evidence="1"/>
<sequence length="382" mass="42101">MWYSERGNIGRDQGLEGLEFSMNAEMQARIKNLLSPAVALAQCLAILCWVIVLLVTPGVQYGVLEVALTLGLLSICVVQCRARNFKAWRLAGVLFVIMVACCFARASQLNSAMGVNWALPIAVMIILGSTLLMVYTRDYVVVTMLSWVILSPARGIEPGAVAYIFIALLFIASTSLGILLNHTYTRTIRNVLSLESRFRELSLTDHLTDILNRRALMESLEYHLDARSAGYFLMLDIDDFKRINDESGHDVGDDVLRYMASCLKRTDGSLAYGRLGGEEFGVILPVCSEHQALDYVSRLLDTIRQSATGYPFTCSAGLAEIDAESTAFQVLKTADVNLYQAKGAGKDMAFWKNSPLSDSTAGRFYPERDQVQALVPSPGLEP</sequence>
<dbReference type="CDD" id="cd01949">
    <property type="entry name" value="GGDEF"/>
    <property type="match status" value="1"/>
</dbReference>
<dbReference type="SMART" id="SM00267">
    <property type="entry name" value="GGDEF"/>
    <property type="match status" value="1"/>
</dbReference>
<feature type="transmembrane region" description="Helical" evidence="3">
    <location>
        <begin position="61"/>
        <end position="80"/>
    </location>
</feature>
<feature type="domain" description="GGDEF" evidence="4">
    <location>
        <begin position="228"/>
        <end position="354"/>
    </location>
</feature>
<protein>
    <recommendedName>
        <fullName evidence="1">diguanylate cyclase</fullName>
        <ecNumber evidence="1">2.7.7.65</ecNumber>
    </recommendedName>
</protein>
<keyword evidence="3" id="KW-1133">Transmembrane helix</keyword>
<dbReference type="Pfam" id="PF00990">
    <property type="entry name" value="GGDEF"/>
    <property type="match status" value="1"/>
</dbReference>
<name>A0A0P9XJI8_9PSED</name>